<dbReference type="Pfam" id="PF01966">
    <property type="entry name" value="HD"/>
    <property type="match status" value="1"/>
</dbReference>
<dbReference type="OrthoDB" id="9991235at2759"/>
<accession>A0A1I8NW49</accession>
<dbReference type="CDD" id="cd00077">
    <property type="entry name" value="HDc"/>
    <property type="match status" value="1"/>
</dbReference>
<dbReference type="VEuPathDB" id="VectorBase:SCAU002540"/>
<evidence type="ECO:0000259" key="2">
    <source>
        <dbReference type="SMART" id="SM00471"/>
    </source>
</evidence>
<name>A0A1I8NW49_STOCA</name>
<dbReference type="PANTHER" id="PTHR11373">
    <property type="entry name" value="DEOXYNUCLEOSIDE TRIPHOSPHATE TRIPHOSPHOHYDROLASE"/>
    <property type="match status" value="1"/>
</dbReference>
<dbReference type="AlphaFoldDB" id="A0A1I8NW49"/>
<evidence type="ECO:0000313" key="3">
    <source>
        <dbReference type="EnsemblMetazoa" id="SCAU002540-PB"/>
    </source>
</evidence>
<dbReference type="InterPro" id="IPR003607">
    <property type="entry name" value="HD/PDEase_dom"/>
</dbReference>
<dbReference type="EnsemblMetazoa" id="SCAU002540-RB">
    <property type="protein sequence ID" value="SCAU002540-PB"/>
    <property type="gene ID" value="SCAU002540"/>
</dbReference>
<dbReference type="SUPFAM" id="SSF109604">
    <property type="entry name" value="HD-domain/PDEase-like"/>
    <property type="match status" value="1"/>
</dbReference>
<sequence length="382" mass="44311">MDQRSPSEAMVIDDPVYGKIYLPQDVAAIVATPHFERLKKIKQLGFLYLDDVKEHTHNRYYHCIGTYHAAGLMLDALEKNTSWLSDNNNTIPPLFRQAVQIAGLVHDIGHGPFSHSWEAVADHYEHEKVGLPCVDEIFACIDEKLFPELRANNNYGICLIKALITGKMKKLHKLGFKLSSKFMFIFGIICNKRNKLDVDKWDYLKRDKFYLKHLCNPTMDFDDIFLKAKVSDCGEYIEYRYNDFGKIHSLFAARWNNHRYCYQLPRNLMRDKILKLIVDEIKPKINGHLLKDIDAKNSMTAFLELTDENILSLVEQHPLSIFLKYDAKFEEVKESSWQVENWLFQTTIDIPSVTSYIQYDSFDFYGDAECPLVAVGCLLTSI</sequence>
<evidence type="ECO:0000313" key="4">
    <source>
        <dbReference type="Proteomes" id="UP000095300"/>
    </source>
</evidence>
<keyword evidence="4" id="KW-1185">Reference proteome</keyword>
<dbReference type="Gene3D" id="1.10.3210.10">
    <property type="entry name" value="Hypothetical protein af1432"/>
    <property type="match status" value="1"/>
</dbReference>
<proteinExistence type="inferred from homology"/>
<reference evidence="3" key="1">
    <citation type="submission" date="2020-05" db="UniProtKB">
        <authorList>
            <consortium name="EnsemblMetazoa"/>
        </authorList>
    </citation>
    <scope>IDENTIFICATION</scope>
    <source>
        <strain evidence="3">USDA</strain>
    </source>
</reference>
<dbReference type="InterPro" id="IPR006674">
    <property type="entry name" value="HD_domain"/>
</dbReference>
<dbReference type="SMART" id="SM00471">
    <property type="entry name" value="HDc"/>
    <property type="match status" value="1"/>
</dbReference>
<dbReference type="GO" id="GO:0006203">
    <property type="term" value="P:dGTP catabolic process"/>
    <property type="evidence" value="ECO:0007669"/>
    <property type="project" value="TreeGrafter"/>
</dbReference>
<gene>
    <name evidence="3" type="primary">106094231</name>
</gene>
<dbReference type="InterPro" id="IPR050135">
    <property type="entry name" value="dGTPase-like"/>
</dbReference>
<dbReference type="STRING" id="35570.A0A1I8NW49"/>
<evidence type="ECO:0000256" key="1">
    <source>
        <dbReference type="ARBA" id="ARBA00005776"/>
    </source>
</evidence>
<feature type="domain" description="HD/PDEase" evidence="2">
    <location>
        <begin position="55"/>
        <end position="308"/>
    </location>
</feature>
<dbReference type="PANTHER" id="PTHR11373:SF4">
    <property type="entry name" value="DEOXYNUCLEOSIDE TRIPHOSPHATE TRIPHOSPHOHYDROLASE SAMHD1"/>
    <property type="match status" value="1"/>
</dbReference>
<organism evidence="3 4">
    <name type="scientific">Stomoxys calcitrans</name>
    <name type="common">Stable fly</name>
    <name type="synonym">Conops calcitrans</name>
    <dbReference type="NCBI Taxonomy" id="35570"/>
    <lineage>
        <taxon>Eukaryota</taxon>
        <taxon>Metazoa</taxon>
        <taxon>Ecdysozoa</taxon>
        <taxon>Arthropoda</taxon>
        <taxon>Hexapoda</taxon>
        <taxon>Insecta</taxon>
        <taxon>Pterygota</taxon>
        <taxon>Neoptera</taxon>
        <taxon>Endopterygota</taxon>
        <taxon>Diptera</taxon>
        <taxon>Brachycera</taxon>
        <taxon>Muscomorpha</taxon>
        <taxon>Muscoidea</taxon>
        <taxon>Muscidae</taxon>
        <taxon>Stomoxys</taxon>
    </lineage>
</organism>
<dbReference type="Proteomes" id="UP000095300">
    <property type="component" value="Unassembled WGS sequence"/>
</dbReference>
<protein>
    <recommendedName>
        <fullName evidence="2">HD/PDEase domain-containing protein</fullName>
    </recommendedName>
</protein>
<dbReference type="GO" id="GO:0005634">
    <property type="term" value="C:nucleus"/>
    <property type="evidence" value="ECO:0007669"/>
    <property type="project" value="TreeGrafter"/>
</dbReference>
<dbReference type="GO" id="GO:0008832">
    <property type="term" value="F:dGTPase activity"/>
    <property type="evidence" value="ECO:0007669"/>
    <property type="project" value="TreeGrafter"/>
</dbReference>
<comment type="similarity">
    <text evidence="1">Belongs to the SAMHD1 family.</text>
</comment>